<name>A0A7J7JWV9_BUGNE</name>
<dbReference type="InterPro" id="IPR053287">
    <property type="entry name" value="PP2C-like_domain"/>
</dbReference>
<dbReference type="PANTHER" id="PTHR21586">
    <property type="entry name" value="TIPA"/>
    <property type="match status" value="1"/>
</dbReference>
<dbReference type="InterPro" id="IPR036457">
    <property type="entry name" value="PPM-type-like_dom_sf"/>
</dbReference>
<evidence type="ECO:0008006" key="3">
    <source>
        <dbReference type="Google" id="ProtNLM"/>
    </source>
</evidence>
<dbReference type="SUPFAM" id="SSF81606">
    <property type="entry name" value="PP2C-like"/>
    <property type="match status" value="1"/>
</dbReference>
<organism evidence="1 2">
    <name type="scientific">Bugula neritina</name>
    <name type="common">Brown bryozoan</name>
    <name type="synonym">Sertularia neritina</name>
    <dbReference type="NCBI Taxonomy" id="10212"/>
    <lineage>
        <taxon>Eukaryota</taxon>
        <taxon>Metazoa</taxon>
        <taxon>Spiralia</taxon>
        <taxon>Lophotrochozoa</taxon>
        <taxon>Bryozoa</taxon>
        <taxon>Gymnolaemata</taxon>
        <taxon>Cheilostomatida</taxon>
        <taxon>Flustrina</taxon>
        <taxon>Buguloidea</taxon>
        <taxon>Bugulidae</taxon>
        <taxon>Bugula</taxon>
    </lineage>
</organism>
<dbReference type="AlphaFoldDB" id="A0A7J7JWV9"/>
<dbReference type="EMBL" id="VXIV02001658">
    <property type="protein sequence ID" value="KAF6030900.1"/>
    <property type="molecule type" value="Genomic_DNA"/>
</dbReference>
<gene>
    <name evidence="1" type="ORF">EB796_010786</name>
</gene>
<protein>
    <recommendedName>
        <fullName evidence="3">PPM-type phosphatase domain-containing protein</fullName>
    </recommendedName>
</protein>
<evidence type="ECO:0000313" key="2">
    <source>
        <dbReference type="Proteomes" id="UP000593567"/>
    </source>
</evidence>
<comment type="caution">
    <text evidence="1">The sequence shown here is derived from an EMBL/GenBank/DDBJ whole genome shotgun (WGS) entry which is preliminary data.</text>
</comment>
<proteinExistence type="predicted"/>
<evidence type="ECO:0000313" key="1">
    <source>
        <dbReference type="EMBL" id="KAF6030900.1"/>
    </source>
</evidence>
<dbReference type="Proteomes" id="UP000593567">
    <property type="component" value="Unassembled WGS sequence"/>
</dbReference>
<dbReference type="OrthoDB" id="2556847at2759"/>
<reference evidence="1" key="1">
    <citation type="submission" date="2020-06" db="EMBL/GenBank/DDBJ databases">
        <title>Draft genome of Bugula neritina, a colonial animal packing powerful symbionts and potential medicines.</title>
        <authorList>
            <person name="Rayko M."/>
        </authorList>
    </citation>
    <scope>NUCLEOTIDE SEQUENCE [LARGE SCALE GENOMIC DNA]</scope>
    <source>
        <strain evidence="1">Kwan_BN1</strain>
    </source>
</reference>
<sequence length="450" mass="50265">MERSPFTPPEVWGGRTAEEVKEFPVDYSLLSSEVFSAGRGPERNFDYELRNVLDVCNNNTEKRQEADVNHSLWNLQPNRKAYGTSLSLYDRNPVTGKVSGDPIADSYAYIARRNNSLMVIADGVNWGDKSMIAARCAVCASINYLNDAVFANFHAIYSTKDALLLMRKAFDVAHESILQHNGGLTTLNITMVLPIHSSTQYAVCSVNVGDSLTYVFSKRYGMNELSVASHDINKERNMKDVGGAIGPVDGSQPYLTNLTFSVTTCEPGDIVFQTTDGISDNFDPVVTKLAVPGRRDSTLQSVEEKAEMLPHERHMFAMKGMERVIHEYELVTEHDISAQELCKALSNHVTSLTQPKRLVIENPVYYRRQFKKKERKKIEETIRNAMRPLPGKLDHATVLAYEVGVYRDENSPNRSLDDISSAQDSCCVSHRSSVSSTIETSPSLVFESDV</sequence>
<dbReference type="Gene3D" id="3.60.40.10">
    <property type="entry name" value="PPM-type phosphatase domain"/>
    <property type="match status" value="1"/>
</dbReference>
<keyword evidence="2" id="KW-1185">Reference proteome</keyword>
<dbReference type="PANTHER" id="PTHR21586:SF0">
    <property type="entry name" value="PP2C-LIKE DOMAIN-CONTAINING PROTEIN CG9801"/>
    <property type="match status" value="1"/>
</dbReference>
<accession>A0A7J7JWV9</accession>